<gene>
    <name evidence="2" type="ORF">ACFFSY_02650</name>
</gene>
<keyword evidence="3" id="KW-1185">Reference proteome</keyword>
<dbReference type="EMBL" id="JBHMDO010000003">
    <property type="protein sequence ID" value="MFB9324840.1"/>
    <property type="molecule type" value="Genomic_DNA"/>
</dbReference>
<protein>
    <submittedName>
        <fullName evidence="2">YycC family protein</fullName>
    </submittedName>
</protein>
<reference evidence="2 3" key="1">
    <citation type="submission" date="2024-09" db="EMBL/GenBank/DDBJ databases">
        <authorList>
            <person name="Sun Q."/>
            <person name="Mori K."/>
        </authorList>
    </citation>
    <scope>NUCLEOTIDE SEQUENCE [LARGE SCALE GENOMIC DNA]</scope>
    <source>
        <strain evidence="2 3">TISTR 2452</strain>
    </source>
</reference>
<proteinExistence type="predicted"/>
<dbReference type="RefSeq" id="WP_377489459.1">
    <property type="nucleotide sequence ID" value="NZ_JBHMDO010000003.1"/>
</dbReference>
<organism evidence="2 3">
    <name type="scientific">Paenibacillus aurantiacus</name>
    <dbReference type="NCBI Taxonomy" id="1936118"/>
    <lineage>
        <taxon>Bacteria</taxon>
        <taxon>Bacillati</taxon>
        <taxon>Bacillota</taxon>
        <taxon>Bacilli</taxon>
        <taxon>Bacillales</taxon>
        <taxon>Paenibacillaceae</taxon>
        <taxon>Paenibacillus</taxon>
    </lineage>
</organism>
<evidence type="ECO:0000313" key="3">
    <source>
        <dbReference type="Proteomes" id="UP001589747"/>
    </source>
</evidence>
<sequence>MSRPLQISPETAIRLSKELNVPIEHLMHMPKHILMQKMAELAAKSSAAEASGSEDAKGEDKP</sequence>
<dbReference type="Proteomes" id="UP001589747">
    <property type="component" value="Unassembled WGS sequence"/>
</dbReference>
<dbReference type="InterPro" id="IPR025550">
    <property type="entry name" value="YycC"/>
</dbReference>
<dbReference type="Pfam" id="PF14174">
    <property type="entry name" value="YycC"/>
    <property type="match status" value="1"/>
</dbReference>
<feature type="compositionally biased region" description="Low complexity" evidence="1">
    <location>
        <begin position="41"/>
        <end position="53"/>
    </location>
</feature>
<accession>A0ABV5KIX4</accession>
<comment type="caution">
    <text evidence="2">The sequence shown here is derived from an EMBL/GenBank/DDBJ whole genome shotgun (WGS) entry which is preliminary data.</text>
</comment>
<evidence type="ECO:0000313" key="2">
    <source>
        <dbReference type="EMBL" id="MFB9324840.1"/>
    </source>
</evidence>
<feature type="region of interest" description="Disordered" evidence="1">
    <location>
        <begin position="41"/>
        <end position="62"/>
    </location>
</feature>
<evidence type="ECO:0000256" key="1">
    <source>
        <dbReference type="SAM" id="MobiDB-lite"/>
    </source>
</evidence>
<name>A0ABV5KIX4_9BACL</name>